<accession>A0A8T3CC47</accession>
<dbReference type="PANTHER" id="PTHR32166:SF81">
    <property type="entry name" value="OS06G0658400 PROTEIN"/>
    <property type="match status" value="1"/>
</dbReference>
<feature type="domain" description="DUF659" evidence="1">
    <location>
        <begin position="1"/>
        <end position="125"/>
    </location>
</feature>
<dbReference type="Pfam" id="PF04937">
    <property type="entry name" value="DUF659"/>
    <property type="match status" value="1"/>
</dbReference>
<evidence type="ECO:0000259" key="1">
    <source>
        <dbReference type="Pfam" id="PF04937"/>
    </source>
</evidence>
<keyword evidence="3" id="KW-1185">Reference proteome</keyword>
<dbReference type="EMBL" id="JAGYWB010000001">
    <property type="protein sequence ID" value="KAI0531095.1"/>
    <property type="molecule type" value="Genomic_DNA"/>
</dbReference>
<sequence>MCDGWTDPQKIPLINFMVVTENCPMFIKAVNYEGEYMDKYFIANLIKDVIIIIRLSNIVHVITDNAPVCRAAGLLVEQTYPHILWTPSVVHTLNLSLKNICAAKNTEANEIIYVESHWITVVVDNVVLIRNLIMNH</sequence>
<proteinExistence type="predicted"/>
<dbReference type="InterPro" id="IPR007021">
    <property type="entry name" value="DUF659"/>
</dbReference>
<evidence type="ECO:0000313" key="3">
    <source>
        <dbReference type="Proteomes" id="UP000829196"/>
    </source>
</evidence>
<dbReference type="AlphaFoldDB" id="A0A8T3CC47"/>
<protein>
    <recommendedName>
        <fullName evidence="1">DUF659 domain-containing protein</fullName>
    </recommendedName>
</protein>
<organism evidence="2 3">
    <name type="scientific">Dendrobium nobile</name>
    <name type="common">Orchid</name>
    <dbReference type="NCBI Taxonomy" id="94219"/>
    <lineage>
        <taxon>Eukaryota</taxon>
        <taxon>Viridiplantae</taxon>
        <taxon>Streptophyta</taxon>
        <taxon>Embryophyta</taxon>
        <taxon>Tracheophyta</taxon>
        <taxon>Spermatophyta</taxon>
        <taxon>Magnoliopsida</taxon>
        <taxon>Liliopsida</taxon>
        <taxon>Asparagales</taxon>
        <taxon>Orchidaceae</taxon>
        <taxon>Epidendroideae</taxon>
        <taxon>Malaxideae</taxon>
        <taxon>Dendrobiinae</taxon>
        <taxon>Dendrobium</taxon>
    </lineage>
</organism>
<comment type="caution">
    <text evidence="2">The sequence shown here is derived from an EMBL/GenBank/DDBJ whole genome shotgun (WGS) entry which is preliminary data.</text>
</comment>
<evidence type="ECO:0000313" key="2">
    <source>
        <dbReference type="EMBL" id="KAI0531095.1"/>
    </source>
</evidence>
<dbReference type="Proteomes" id="UP000829196">
    <property type="component" value="Unassembled WGS sequence"/>
</dbReference>
<gene>
    <name evidence="2" type="ORF">KFK09_000647</name>
</gene>
<dbReference type="PANTHER" id="PTHR32166">
    <property type="entry name" value="OSJNBA0013A04.12 PROTEIN"/>
    <property type="match status" value="1"/>
</dbReference>
<dbReference type="OrthoDB" id="673966at2759"/>
<name>A0A8T3CC47_DENNO</name>
<reference evidence="2" key="1">
    <citation type="journal article" date="2022" name="Front. Genet.">
        <title>Chromosome-Scale Assembly of the Dendrobium nobile Genome Provides Insights Into the Molecular Mechanism of the Biosynthesis of the Medicinal Active Ingredient of Dendrobium.</title>
        <authorList>
            <person name="Xu Q."/>
            <person name="Niu S.-C."/>
            <person name="Li K.-L."/>
            <person name="Zheng P.-J."/>
            <person name="Zhang X.-J."/>
            <person name="Jia Y."/>
            <person name="Liu Y."/>
            <person name="Niu Y.-X."/>
            <person name="Yu L.-H."/>
            <person name="Chen D.-F."/>
            <person name="Zhang G.-Q."/>
        </authorList>
    </citation>
    <scope>NUCLEOTIDE SEQUENCE</scope>
    <source>
        <tissue evidence="2">Leaf</tissue>
    </source>
</reference>